<protein>
    <submittedName>
        <fullName evidence="1">Uncharacterized protein</fullName>
    </submittedName>
</protein>
<keyword evidence="2" id="KW-1185">Reference proteome</keyword>
<sequence length="170" mass="17977">MTEQAHTPEGKKQPTASEAMFFYAIVKHTKNRADIDWDGVAREQGFKNAEVAKVRFGQVKRKLGINDGTTPSGGRSTKKDGGGGGASANSTPTKVKKAPASRVGTKGRKAAKAVKSYLDADDGDDDDNVDEKKTPMKDEYAGKNGVAAAADAVKEEPQHYTAAYAGGDPF</sequence>
<dbReference type="EMBL" id="CM047941">
    <property type="protein sequence ID" value="KAI9903291.1"/>
    <property type="molecule type" value="Genomic_DNA"/>
</dbReference>
<gene>
    <name evidence="1" type="ORF">N3K66_002643</name>
</gene>
<proteinExistence type="predicted"/>
<reference evidence="1" key="1">
    <citation type="submission" date="2022-10" db="EMBL/GenBank/DDBJ databases">
        <title>Complete Genome of Trichothecium roseum strain YXFP-22015, a Plant Pathogen Isolated from Citrus.</title>
        <authorList>
            <person name="Wang Y."/>
            <person name="Zhu L."/>
        </authorList>
    </citation>
    <scope>NUCLEOTIDE SEQUENCE</scope>
    <source>
        <strain evidence="1">YXFP-22015</strain>
    </source>
</reference>
<name>A0ACC0VBL4_9HYPO</name>
<comment type="caution">
    <text evidence="1">The sequence shown here is derived from an EMBL/GenBank/DDBJ whole genome shotgun (WGS) entry which is preliminary data.</text>
</comment>
<dbReference type="Proteomes" id="UP001163324">
    <property type="component" value="Chromosome 2"/>
</dbReference>
<evidence type="ECO:0000313" key="1">
    <source>
        <dbReference type="EMBL" id="KAI9903291.1"/>
    </source>
</evidence>
<organism evidence="1 2">
    <name type="scientific">Trichothecium roseum</name>
    <dbReference type="NCBI Taxonomy" id="47278"/>
    <lineage>
        <taxon>Eukaryota</taxon>
        <taxon>Fungi</taxon>
        <taxon>Dikarya</taxon>
        <taxon>Ascomycota</taxon>
        <taxon>Pezizomycotina</taxon>
        <taxon>Sordariomycetes</taxon>
        <taxon>Hypocreomycetidae</taxon>
        <taxon>Hypocreales</taxon>
        <taxon>Hypocreales incertae sedis</taxon>
        <taxon>Trichothecium</taxon>
    </lineage>
</organism>
<evidence type="ECO:0000313" key="2">
    <source>
        <dbReference type="Proteomes" id="UP001163324"/>
    </source>
</evidence>
<accession>A0ACC0VBL4</accession>